<reference evidence="2 3" key="1">
    <citation type="submission" date="2018-02" db="EMBL/GenBank/DDBJ databases">
        <title>Genome sequence of the basidiomycete white-rot fungus Phlebia centrifuga.</title>
        <authorList>
            <person name="Granchi Z."/>
            <person name="Peng M."/>
            <person name="de Vries R.P."/>
            <person name="Hilden K."/>
            <person name="Makela M.R."/>
            <person name="Grigoriev I."/>
            <person name="Riley R."/>
        </authorList>
    </citation>
    <scope>NUCLEOTIDE SEQUENCE [LARGE SCALE GENOMIC DNA]</scope>
    <source>
        <strain evidence="2 3">FBCC195</strain>
    </source>
</reference>
<dbReference type="Proteomes" id="UP000186601">
    <property type="component" value="Unassembled WGS sequence"/>
</dbReference>
<name>A0A2R6NQ98_9APHY</name>
<comment type="caution">
    <text evidence="2">The sequence shown here is derived from an EMBL/GenBank/DDBJ whole genome shotgun (WGS) entry which is preliminary data.</text>
</comment>
<keyword evidence="3" id="KW-1185">Reference proteome</keyword>
<evidence type="ECO:0000313" key="2">
    <source>
        <dbReference type="EMBL" id="PSR74665.1"/>
    </source>
</evidence>
<dbReference type="AlphaFoldDB" id="A0A2R6NQ98"/>
<dbReference type="EMBL" id="MLYV02000970">
    <property type="protein sequence ID" value="PSR74665.1"/>
    <property type="molecule type" value="Genomic_DNA"/>
</dbReference>
<protein>
    <submittedName>
        <fullName evidence="2">Uncharacterized protein</fullName>
    </submittedName>
</protein>
<evidence type="ECO:0000256" key="1">
    <source>
        <dbReference type="SAM" id="MobiDB-lite"/>
    </source>
</evidence>
<feature type="region of interest" description="Disordered" evidence="1">
    <location>
        <begin position="1"/>
        <end position="21"/>
    </location>
</feature>
<accession>A0A2R6NQ98</accession>
<proteinExistence type="predicted"/>
<organism evidence="2 3">
    <name type="scientific">Hermanssonia centrifuga</name>
    <dbReference type="NCBI Taxonomy" id="98765"/>
    <lineage>
        <taxon>Eukaryota</taxon>
        <taxon>Fungi</taxon>
        <taxon>Dikarya</taxon>
        <taxon>Basidiomycota</taxon>
        <taxon>Agaricomycotina</taxon>
        <taxon>Agaricomycetes</taxon>
        <taxon>Polyporales</taxon>
        <taxon>Meruliaceae</taxon>
        <taxon>Hermanssonia</taxon>
    </lineage>
</organism>
<gene>
    <name evidence="2" type="ORF">PHLCEN_2v9656</name>
</gene>
<sequence>MASGGLARGRGGKAPHPPLARSAKRAVRWAGLEWYPYHTTALTFSSRPCPTQPYPALASPSPRLGGGAGRV</sequence>
<evidence type="ECO:0000313" key="3">
    <source>
        <dbReference type="Proteomes" id="UP000186601"/>
    </source>
</evidence>